<feature type="region of interest" description="Disordered" evidence="1">
    <location>
        <begin position="1"/>
        <end position="23"/>
    </location>
</feature>
<sequence>MIFHLPTAPPSANCGGEKRKSEKAPNALDAIVATKTMQTAKTEVKLANTYNRTTNNRSLTRTQPQALTHSCAQPARKISYNDNNDLPLLVVSQPAANSMVTCCSVVVSTMMTRRVMNPPMARANKGRRKCGYVVDSSAY</sequence>
<proteinExistence type="predicted"/>
<evidence type="ECO:0000313" key="2">
    <source>
        <dbReference type="EMBL" id="CAD6992948.1"/>
    </source>
</evidence>
<dbReference type="AlphaFoldDB" id="A0A811U3L3"/>
<dbReference type="Proteomes" id="UP000606786">
    <property type="component" value="Unassembled WGS sequence"/>
</dbReference>
<name>A0A811U3L3_CERCA</name>
<evidence type="ECO:0000256" key="1">
    <source>
        <dbReference type="SAM" id="MobiDB-lite"/>
    </source>
</evidence>
<dbReference type="EMBL" id="CAJHJT010000001">
    <property type="protein sequence ID" value="CAD6992948.1"/>
    <property type="molecule type" value="Genomic_DNA"/>
</dbReference>
<gene>
    <name evidence="2" type="ORF">CCAP1982_LOCUS1781</name>
</gene>
<accession>A0A811U3L3</accession>
<evidence type="ECO:0000313" key="3">
    <source>
        <dbReference type="Proteomes" id="UP000606786"/>
    </source>
</evidence>
<reference evidence="2" key="1">
    <citation type="submission" date="2020-11" db="EMBL/GenBank/DDBJ databases">
        <authorList>
            <person name="Whitehead M."/>
        </authorList>
    </citation>
    <scope>NUCLEOTIDE SEQUENCE</scope>
    <source>
        <strain evidence="2">EGII</strain>
    </source>
</reference>
<keyword evidence="3" id="KW-1185">Reference proteome</keyword>
<comment type="caution">
    <text evidence="2">The sequence shown here is derived from an EMBL/GenBank/DDBJ whole genome shotgun (WGS) entry which is preliminary data.</text>
</comment>
<organism evidence="2 3">
    <name type="scientific">Ceratitis capitata</name>
    <name type="common">Mediterranean fruit fly</name>
    <name type="synonym">Tephritis capitata</name>
    <dbReference type="NCBI Taxonomy" id="7213"/>
    <lineage>
        <taxon>Eukaryota</taxon>
        <taxon>Metazoa</taxon>
        <taxon>Ecdysozoa</taxon>
        <taxon>Arthropoda</taxon>
        <taxon>Hexapoda</taxon>
        <taxon>Insecta</taxon>
        <taxon>Pterygota</taxon>
        <taxon>Neoptera</taxon>
        <taxon>Endopterygota</taxon>
        <taxon>Diptera</taxon>
        <taxon>Brachycera</taxon>
        <taxon>Muscomorpha</taxon>
        <taxon>Tephritoidea</taxon>
        <taxon>Tephritidae</taxon>
        <taxon>Ceratitis</taxon>
        <taxon>Ceratitis</taxon>
    </lineage>
</organism>
<protein>
    <submittedName>
        <fullName evidence="2">(Mediterranean fruit fly) hypothetical protein</fullName>
    </submittedName>
</protein>